<feature type="transmembrane region" description="Helical" evidence="7">
    <location>
        <begin position="348"/>
        <end position="371"/>
    </location>
</feature>
<dbReference type="GO" id="GO:0022857">
    <property type="term" value="F:transmembrane transporter activity"/>
    <property type="evidence" value="ECO:0007669"/>
    <property type="project" value="InterPro"/>
</dbReference>
<keyword evidence="4 7" id="KW-1133">Transmembrane helix</keyword>
<evidence type="ECO:0000256" key="1">
    <source>
        <dbReference type="ARBA" id="ARBA00004141"/>
    </source>
</evidence>
<feature type="compositionally biased region" description="Polar residues" evidence="6">
    <location>
        <begin position="16"/>
        <end position="26"/>
    </location>
</feature>
<dbReference type="PANTHER" id="PTHR12778:SF10">
    <property type="entry name" value="MAJOR FACILITATOR SUPERFAMILY DOMAIN-CONTAINING PROTEIN 3"/>
    <property type="match status" value="1"/>
</dbReference>
<feature type="transmembrane region" description="Helical" evidence="7">
    <location>
        <begin position="146"/>
        <end position="165"/>
    </location>
</feature>
<dbReference type="InterPro" id="IPR004752">
    <property type="entry name" value="AmpG_permease/AT-1"/>
</dbReference>
<gene>
    <name evidence="8" type="ORF">MN210_04085</name>
</gene>
<name>A0AAT9PF78_9GAMM</name>
<feature type="transmembrane region" description="Helical" evidence="7">
    <location>
        <begin position="77"/>
        <end position="96"/>
    </location>
</feature>
<dbReference type="EMBL" id="CP093310">
    <property type="protein sequence ID" value="UNK05929.2"/>
    <property type="molecule type" value="Genomic_DNA"/>
</dbReference>
<feature type="compositionally biased region" description="Low complexity" evidence="6">
    <location>
        <begin position="1"/>
        <end position="15"/>
    </location>
</feature>
<dbReference type="RefSeq" id="WP_227535464.1">
    <property type="nucleotide sequence ID" value="NZ_CP093310.2"/>
</dbReference>
<comment type="subcellular location">
    <subcellularLocation>
        <location evidence="1">Membrane</location>
        <topology evidence="1">Multi-pass membrane protein</topology>
    </subcellularLocation>
</comment>
<keyword evidence="2" id="KW-0813">Transport</keyword>
<evidence type="ECO:0000256" key="3">
    <source>
        <dbReference type="ARBA" id="ARBA00022692"/>
    </source>
</evidence>
<evidence type="ECO:0000256" key="4">
    <source>
        <dbReference type="ARBA" id="ARBA00022989"/>
    </source>
</evidence>
<dbReference type="InterPro" id="IPR011701">
    <property type="entry name" value="MFS"/>
</dbReference>
<evidence type="ECO:0000256" key="2">
    <source>
        <dbReference type="ARBA" id="ARBA00022448"/>
    </source>
</evidence>
<dbReference type="GO" id="GO:0016020">
    <property type="term" value="C:membrane"/>
    <property type="evidence" value="ECO:0007669"/>
    <property type="project" value="UniProtKB-SubCell"/>
</dbReference>
<dbReference type="SUPFAM" id="SSF103473">
    <property type="entry name" value="MFS general substrate transporter"/>
    <property type="match status" value="1"/>
</dbReference>
<evidence type="ECO:0000313" key="9">
    <source>
        <dbReference type="Proteomes" id="UP000829560"/>
    </source>
</evidence>
<feature type="transmembrane region" description="Helical" evidence="7">
    <location>
        <begin position="378"/>
        <end position="401"/>
    </location>
</feature>
<dbReference type="PANTHER" id="PTHR12778">
    <property type="entry name" value="SOLUTE CARRIER FAMILY 33 ACETYL-COA TRANSPORTER -RELATED"/>
    <property type="match status" value="1"/>
</dbReference>
<dbReference type="Proteomes" id="UP000829560">
    <property type="component" value="Chromosome"/>
</dbReference>
<organism evidence="8 9">
    <name type="scientific">Psychrobacter raelei</name>
    <dbReference type="NCBI Taxonomy" id="2565531"/>
    <lineage>
        <taxon>Bacteria</taxon>
        <taxon>Pseudomonadati</taxon>
        <taxon>Pseudomonadota</taxon>
        <taxon>Gammaproteobacteria</taxon>
        <taxon>Moraxellales</taxon>
        <taxon>Moraxellaceae</taxon>
        <taxon>Psychrobacter</taxon>
    </lineage>
</organism>
<dbReference type="Gene3D" id="1.20.1250.20">
    <property type="entry name" value="MFS general substrate transporter like domains"/>
    <property type="match status" value="1"/>
</dbReference>
<evidence type="ECO:0000256" key="5">
    <source>
        <dbReference type="ARBA" id="ARBA00023136"/>
    </source>
</evidence>
<feature type="transmembrane region" description="Helical" evidence="7">
    <location>
        <begin position="44"/>
        <end position="65"/>
    </location>
</feature>
<feature type="transmembrane region" description="Helical" evidence="7">
    <location>
        <begin position="455"/>
        <end position="476"/>
    </location>
</feature>
<feature type="region of interest" description="Disordered" evidence="6">
    <location>
        <begin position="1"/>
        <end position="39"/>
    </location>
</feature>
<keyword evidence="3 7" id="KW-0812">Transmembrane</keyword>
<keyword evidence="9" id="KW-1185">Reference proteome</keyword>
<dbReference type="Pfam" id="PF07690">
    <property type="entry name" value="MFS_1"/>
    <property type="match status" value="1"/>
</dbReference>
<feature type="transmembrane region" description="Helical" evidence="7">
    <location>
        <begin position="116"/>
        <end position="134"/>
    </location>
</feature>
<evidence type="ECO:0000256" key="6">
    <source>
        <dbReference type="SAM" id="MobiDB-lite"/>
    </source>
</evidence>
<protein>
    <submittedName>
        <fullName evidence="8">MFS transporter</fullName>
    </submittedName>
</protein>
<sequence>MMPPSSSSSSSTDSSVYTNVDPTGSALNLADSGPPESQNDGPPYTLLTVLLTLYFAQGLPSGFITQALPAILRDYDVSLEMIGLSGLLLAPWALKFLWAPVVDQYFSPKWGRSRSWILPLQLLSAMIVAAVGLFNPQQLSTPQTLWALYALLFFLSLIGATHDVAADGLATRSLSQLVRQSSDNKAIEATSTAHNPYQGMGNAVQVIGYRLGLILGGGVFLLVLGNWSWRYSFFAMAALIVLNTLPIWRYPENKHIAISQHQTQAKTDRMLSQIGHQRQASSTSDETLAEPKARSVAHYLTDNYGYFWHNREMRAWLTVLLSFKIVDGISSGMVKPMMVDMGIPTGSIGLWVSVLGSGASLLGAALAAWLLKRMAHHTALLSFNAFQVVTTGLYVLVAIGFEHPNWLGVGAGASIPFWWTYAANAVEHMAAAMALVAMLTMVMHYARHQKAGSDFTTQVCLLTVFSGVSHLVSGFIAAQLGYSGHFVLSVAVGVLCLLPIIYWRSVFVRSATD</sequence>
<proteinExistence type="predicted"/>
<keyword evidence="5 7" id="KW-0472">Membrane</keyword>
<accession>A0AAT9PF78</accession>
<dbReference type="CDD" id="cd17485">
    <property type="entry name" value="MFS_MFSD3"/>
    <property type="match status" value="1"/>
</dbReference>
<feature type="transmembrane region" description="Helical" evidence="7">
    <location>
        <begin position="207"/>
        <end position="224"/>
    </location>
</feature>
<reference evidence="8" key="1">
    <citation type="submission" date="2024-03" db="EMBL/GenBank/DDBJ databases">
        <title>Psychrobacter raelis sp. nov. isolated from a dog with peritonitis.</title>
        <authorList>
            <person name="Schiavone A."/>
            <person name="Manzulli V."/>
            <person name="Camarda A."/>
            <person name="Cafiero M.A."/>
            <person name="Vasco I."/>
            <person name="Marino L."/>
            <person name="Pennuzzi G."/>
            <person name="Serrecchia L."/>
            <person name="Galante D."/>
            <person name="Pugliese N."/>
        </authorList>
    </citation>
    <scope>NUCLEOTIDE SEQUENCE</scope>
    <source>
        <strain evidence="8">PraFG1</strain>
    </source>
</reference>
<evidence type="ECO:0000313" key="8">
    <source>
        <dbReference type="EMBL" id="UNK05929.2"/>
    </source>
</evidence>
<dbReference type="KEGG" id="prae:MN210_04085"/>
<feature type="transmembrane region" description="Helical" evidence="7">
    <location>
        <begin position="421"/>
        <end position="443"/>
    </location>
</feature>
<feature type="transmembrane region" description="Helical" evidence="7">
    <location>
        <begin position="482"/>
        <end position="503"/>
    </location>
</feature>
<dbReference type="AlphaFoldDB" id="A0AAT9PF78"/>
<dbReference type="InterPro" id="IPR036259">
    <property type="entry name" value="MFS_trans_sf"/>
</dbReference>
<evidence type="ECO:0000256" key="7">
    <source>
        <dbReference type="SAM" id="Phobius"/>
    </source>
</evidence>